<dbReference type="AlphaFoldDB" id="A0AAN6TJM6"/>
<reference evidence="3" key="1">
    <citation type="journal article" date="2023" name="Mol. Phylogenet. Evol.">
        <title>Genome-scale phylogeny and comparative genomics of the fungal order Sordariales.</title>
        <authorList>
            <person name="Hensen N."/>
            <person name="Bonometti L."/>
            <person name="Westerberg I."/>
            <person name="Brannstrom I.O."/>
            <person name="Guillou S."/>
            <person name="Cros-Aarteil S."/>
            <person name="Calhoun S."/>
            <person name="Haridas S."/>
            <person name="Kuo A."/>
            <person name="Mondo S."/>
            <person name="Pangilinan J."/>
            <person name="Riley R."/>
            <person name="LaButti K."/>
            <person name="Andreopoulos B."/>
            <person name="Lipzen A."/>
            <person name="Chen C."/>
            <person name="Yan M."/>
            <person name="Daum C."/>
            <person name="Ng V."/>
            <person name="Clum A."/>
            <person name="Steindorff A."/>
            <person name="Ohm R.A."/>
            <person name="Martin F."/>
            <person name="Silar P."/>
            <person name="Natvig D.O."/>
            <person name="Lalanne C."/>
            <person name="Gautier V."/>
            <person name="Ament-Velasquez S.L."/>
            <person name="Kruys A."/>
            <person name="Hutchinson M.I."/>
            <person name="Powell A.J."/>
            <person name="Barry K."/>
            <person name="Miller A.N."/>
            <person name="Grigoriev I.V."/>
            <person name="Debuchy R."/>
            <person name="Gladieux P."/>
            <person name="Hiltunen Thoren M."/>
            <person name="Johannesson H."/>
        </authorList>
    </citation>
    <scope>NUCLEOTIDE SEQUENCE</scope>
    <source>
        <strain evidence="3">CBS 508.74</strain>
    </source>
</reference>
<dbReference type="EMBL" id="MU853334">
    <property type="protein sequence ID" value="KAK4115663.1"/>
    <property type="molecule type" value="Genomic_DNA"/>
</dbReference>
<reference evidence="3" key="2">
    <citation type="submission" date="2023-05" db="EMBL/GenBank/DDBJ databases">
        <authorList>
            <consortium name="Lawrence Berkeley National Laboratory"/>
            <person name="Steindorff A."/>
            <person name="Hensen N."/>
            <person name="Bonometti L."/>
            <person name="Westerberg I."/>
            <person name="Brannstrom I.O."/>
            <person name="Guillou S."/>
            <person name="Cros-Aarteil S."/>
            <person name="Calhoun S."/>
            <person name="Haridas S."/>
            <person name="Kuo A."/>
            <person name="Mondo S."/>
            <person name="Pangilinan J."/>
            <person name="Riley R."/>
            <person name="Labutti K."/>
            <person name="Andreopoulos B."/>
            <person name="Lipzen A."/>
            <person name="Chen C."/>
            <person name="Yanf M."/>
            <person name="Daum C."/>
            <person name="Ng V."/>
            <person name="Clum A."/>
            <person name="Ohm R."/>
            <person name="Martin F."/>
            <person name="Silar P."/>
            <person name="Natvig D."/>
            <person name="Lalanne C."/>
            <person name="Gautier V."/>
            <person name="Ament-Velasquez S.L."/>
            <person name="Kruys A."/>
            <person name="Hutchinson M.I."/>
            <person name="Powell A.J."/>
            <person name="Barry K."/>
            <person name="Miller A.N."/>
            <person name="Grigoriev I.V."/>
            <person name="Debuchy R."/>
            <person name="Gladieux P."/>
            <person name="Thoren M.H."/>
            <person name="Johannesson H."/>
        </authorList>
    </citation>
    <scope>NUCLEOTIDE SEQUENCE</scope>
    <source>
        <strain evidence="3">CBS 508.74</strain>
    </source>
</reference>
<dbReference type="Gene3D" id="1.10.287.1490">
    <property type="match status" value="1"/>
</dbReference>
<evidence type="ECO:0000256" key="2">
    <source>
        <dbReference type="SAM" id="MobiDB-lite"/>
    </source>
</evidence>
<protein>
    <submittedName>
        <fullName evidence="3">Uncharacterized protein</fullName>
    </submittedName>
</protein>
<accession>A0AAN6TJM6</accession>
<proteinExistence type="predicted"/>
<evidence type="ECO:0000313" key="3">
    <source>
        <dbReference type="EMBL" id="KAK4115663.1"/>
    </source>
</evidence>
<organism evidence="3 4">
    <name type="scientific">Canariomyces notabilis</name>
    <dbReference type="NCBI Taxonomy" id="2074819"/>
    <lineage>
        <taxon>Eukaryota</taxon>
        <taxon>Fungi</taxon>
        <taxon>Dikarya</taxon>
        <taxon>Ascomycota</taxon>
        <taxon>Pezizomycotina</taxon>
        <taxon>Sordariomycetes</taxon>
        <taxon>Sordariomycetidae</taxon>
        <taxon>Sordariales</taxon>
        <taxon>Chaetomiaceae</taxon>
        <taxon>Canariomyces</taxon>
    </lineage>
</organism>
<gene>
    <name evidence="3" type="ORF">N656DRAFT_391174</name>
</gene>
<feature type="coiled-coil region" evidence="1">
    <location>
        <begin position="190"/>
        <end position="250"/>
    </location>
</feature>
<name>A0AAN6TJM6_9PEZI</name>
<keyword evidence="1" id="KW-0175">Coiled coil</keyword>
<evidence type="ECO:0000256" key="1">
    <source>
        <dbReference type="SAM" id="Coils"/>
    </source>
</evidence>
<feature type="region of interest" description="Disordered" evidence="2">
    <location>
        <begin position="460"/>
        <end position="483"/>
    </location>
</feature>
<dbReference type="Proteomes" id="UP001302812">
    <property type="component" value="Unassembled WGS sequence"/>
</dbReference>
<dbReference type="GeneID" id="89933624"/>
<feature type="region of interest" description="Disordered" evidence="2">
    <location>
        <begin position="627"/>
        <end position="654"/>
    </location>
</feature>
<dbReference type="RefSeq" id="XP_064673233.1">
    <property type="nucleotide sequence ID" value="XM_064809500.1"/>
</dbReference>
<feature type="coiled-coil region" evidence="1">
    <location>
        <begin position="137"/>
        <end position="164"/>
    </location>
</feature>
<feature type="compositionally biased region" description="Polar residues" evidence="2">
    <location>
        <begin position="470"/>
        <end position="482"/>
    </location>
</feature>
<comment type="caution">
    <text evidence="3">The sequence shown here is derived from an EMBL/GenBank/DDBJ whole genome shotgun (WGS) entry which is preliminary data.</text>
</comment>
<keyword evidence="4" id="KW-1185">Reference proteome</keyword>
<evidence type="ECO:0000313" key="4">
    <source>
        <dbReference type="Proteomes" id="UP001302812"/>
    </source>
</evidence>
<sequence>MTAVLPILTIGAVSLFQGEVPISAKRTGTTHRRIGVTHPIFLEIPCLQNGQSPILPCLVLCTNKAPKQSASRDSSISREKILALWKTHDKALIEVARLRSERDPLDKVLRARQADYEKSMVKHGDFPSVAELQNMHRRKYGEQVRALDRRIQQALDEAEKTAEAFASAIFDLSWAQNGQHGNRPAAAPEFPKERETLKNQQNEINELKMQLRQLQAERSKEQEELKGEMARRLREEMEKMRNEFKMEMKAREQSNQTIQAQLSKQDREIKTIVEQQVSGQNNSTGNISTSEVSTLIQQGSSGLRSDLVDLTRRVDEITARLAQNGQDTASLCASIAIQVQRLDDQTEKLQCIRKIVENIDLETLDTLADVSLHDFPTWRIKMMTVDNLKSNLENLNGHEFPRLRKDVEGLRLSVDDLKAKNNSLSDMVQDFSNRVVTTVGGLVNNLEQNTRNHEARISQLEGASTDGGRPSTTEMDSANSANPADAVNLQVNAIRTDFDSTKAAVAELSQQVNQISQTMEANSKDFNEQLGTLSHLVSVLNMRWNNLSTKSLAEHIIAQLELIYPNAREIVADIARLKALVERLNGWIKTLEEQVQSFKGKVNGNEDTAETPLPALQEHLELVPDFRSNGVSHKRRRPDSSPNGAAQTIVARTD</sequence>